<reference evidence="2" key="1">
    <citation type="journal article" date="2003" name="Science">
        <title>Collection, Mapping, and Annotation of Over 28,000 cDNA Clones from japonica Rice.</title>
        <authorList>
            <person name="Kikuchi S."/>
            <person name="Satoh K."/>
            <person name="Nagata T."/>
            <person name="Kawagashira N."/>
            <person name="Doi K."/>
            <person name="Kishimoto N."/>
            <person name="Yazaki J."/>
            <person name="Ishikawa M."/>
            <person name="Yamada H."/>
            <person name="Ooka H."/>
            <person name="Hotta I."/>
            <person name="Kojima K."/>
            <person name="Namiki T."/>
            <person name="Ohneda E."/>
            <person name="Yahagi W."/>
            <person name="Suzuki K."/>
            <person name="Li C."/>
            <person name="Ohtsuki K."/>
            <person name="Shishiki T."/>
            <person name="Otomo Y."/>
            <person name="Murakami K."/>
            <person name="Iida Y."/>
            <person name="Sugano S."/>
            <person name="Fujimura T."/>
            <person name="Suzuki Y."/>
            <person name="Tsunoda Y."/>
            <person name="Kurosaki T."/>
            <person name="Kodama T."/>
            <person name="Masuda H."/>
            <person name="Kobayashi M."/>
            <person name="Xie Q."/>
            <person name="Lu M."/>
            <person name="Narikawa R."/>
            <person name="Sugiyama A."/>
            <person name="Mizuno K."/>
            <person name="Yokomizo S."/>
            <person name="Niikura J."/>
            <person name="Ikeda R."/>
            <person name="Ishibiki J."/>
            <person name="Kawamata M."/>
            <person name="Yoshimura A."/>
            <person name="Miura J."/>
            <person name="Kusumegi T."/>
            <person name="Oka M."/>
            <person name="Ryu R."/>
            <person name="Ueda M."/>
            <person name="Matsubara K."/>
            <person name="Kawai J."/>
            <person name="Carninci P."/>
            <person name="Adachi J."/>
            <person name="Aizawa K."/>
            <person name="Arakawa T."/>
            <person name="Fukuda S."/>
            <person name="Hara A."/>
            <person name="Hashidume W."/>
            <person name="Hayatsu N."/>
            <person name="Imotani K."/>
            <person name="Ishii Y."/>
            <person name="Itoh M."/>
            <person name="Kagawa I."/>
            <person name="Kondo S."/>
            <person name="Konno H."/>
            <person name="Miyazaki A."/>
            <person name="Osato N."/>
            <person name="Ota Y."/>
            <person name="Saito R."/>
            <person name="Sasaki D."/>
            <person name="Sato K."/>
            <person name="Shibata K."/>
            <person name="Shinagawa A."/>
            <person name="Shiraki T."/>
            <person name="Yoshino M."/>
            <person name="Hayashizaki Y."/>
        </authorList>
    </citation>
    <scope>NUCLEOTIDE SEQUENCE</scope>
</reference>
<evidence type="ECO:0000256" key="1">
    <source>
        <dbReference type="SAM" id="MobiDB-lite"/>
    </source>
</evidence>
<evidence type="ECO:0000313" key="2">
    <source>
        <dbReference type="EMBL" id="BAG91985.1"/>
    </source>
</evidence>
<feature type="compositionally biased region" description="Polar residues" evidence="1">
    <location>
        <begin position="58"/>
        <end position="73"/>
    </location>
</feature>
<organism evidence="2">
    <name type="scientific">Oryza sativa subsp. japonica</name>
    <name type="common">Rice</name>
    <dbReference type="NCBI Taxonomy" id="39947"/>
    <lineage>
        <taxon>Eukaryota</taxon>
        <taxon>Viridiplantae</taxon>
        <taxon>Streptophyta</taxon>
        <taxon>Embryophyta</taxon>
        <taxon>Tracheophyta</taxon>
        <taxon>Spermatophyta</taxon>
        <taxon>Magnoliopsida</taxon>
        <taxon>Liliopsida</taxon>
        <taxon>Poales</taxon>
        <taxon>Poaceae</taxon>
        <taxon>BOP clade</taxon>
        <taxon>Oryzoideae</taxon>
        <taxon>Oryzeae</taxon>
        <taxon>Oryzinae</taxon>
        <taxon>Oryza</taxon>
        <taxon>Oryza sativa</taxon>
    </lineage>
</organism>
<protein>
    <submittedName>
        <fullName evidence="2">cDNA clone:J023048M13, full insert sequence</fullName>
    </submittedName>
</protein>
<sequence>MGASAAAVMEDGGNWIEWAEEDKEKVWARESAPVTEMRPTGDERSRQARGEGGGTVTVARSTVWSPLTKTTGSMALGRGGSGGEARGRARANLRLRGRKDASGRD</sequence>
<name>B7EHY8_ORYSJ</name>
<accession>B7EHY8</accession>
<feature type="compositionally biased region" description="Basic residues" evidence="1">
    <location>
        <begin position="88"/>
        <end position="97"/>
    </location>
</feature>
<feature type="compositionally biased region" description="Basic and acidic residues" evidence="1">
    <location>
        <begin position="39"/>
        <end position="49"/>
    </location>
</feature>
<dbReference type="AlphaFoldDB" id="B7EHY8"/>
<feature type="region of interest" description="Disordered" evidence="1">
    <location>
        <begin position="31"/>
        <end position="105"/>
    </location>
</feature>
<proteinExistence type="evidence at transcript level"/>
<dbReference type="EMBL" id="AK070494">
    <property type="protein sequence ID" value="BAG91985.1"/>
    <property type="molecule type" value="mRNA"/>
</dbReference>